<dbReference type="OrthoDB" id="6078994at2"/>
<keyword evidence="1" id="KW-0732">Signal</keyword>
<accession>R8B0X9</accession>
<dbReference type="RefSeq" id="WP_012138331.1">
    <property type="nucleotide sequence ID" value="NZ_KE007325.1"/>
</dbReference>
<name>R8B0X9_9GAMM</name>
<keyword evidence="3" id="KW-1185">Reference proteome</keyword>
<proteinExistence type="predicted"/>
<evidence type="ECO:0008006" key="4">
    <source>
        <dbReference type="Google" id="ProtNLM"/>
    </source>
</evidence>
<dbReference type="EMBL" id="ASAD01000011">
    <property type="protein sequence ID" value="EON92229.1"/>
    <property type="molecule type" value="Genomic_DNA"/>
</dbReference>
<dbReference type="STRING" id="1318628.MARLIPOL_11421"/>
<reference evidence="2 3" key="1">
    <citation type="journal article" date="2013" name="Genome Announc.">
        <title>Draft Genome Sequence of the Moderately Halophilic Bacterium Marinobacter lipolyticus Strain SM19.</title>
        <authorList>
            <person name="Papke R.T."/>
            <person name="de la Haba R.R."/>
            <person name="Infante-Dominguez C."/>
            <person name="Perez D."/>
            <person name="Sanchez-Porro C."/>
            <person name="Lapierre P."/>
            <person name="Ventosa A."/>
        </authorList>
    </citation>
    <scope>NUCLEOTIDE SEQUENCE [LARGE SCALE GENOMIC DNA]</scope>
    <source>
        <strain evidence="2 3">SM19</strain>
    </source>
</reference>
<sequence length="74" mass="8133">MTLRMGIALIAVLALAGCSDGSSNGRGLGLSLDFTTFVKKEIKQTDDDRNAVNINELEFSFNDKDNKQAYDDLF</sequence>
<dbReference type="HOGENOM" id="CLU_195238_0_0_6"/>
<evidence type="ECO:0000256" key="1">
    <source>
        <dbReference type="SAM" id="SignalP"/>
    </source>
</evidence>
<feature type="chain" id="PRO_5004451658" description="Lipoprotein" evidence="1">
    <location>
        <begin position="17"/>
        <end position="74"/>
    </location>
</feature>
<evidence type="ECO:0000313" key="2">
    <source>
        <dbReference type="EMBL" id="EON92229.1"/>
    </source>
</evidence>
<evidence type="ECO:0000313" key="3">
    <source>
        <dbReference type="Proteomes" id="UP000016540"/>
    </source>
</evidence>
<organism evidence="2 3">
    <name type="scientific">Marinobacter lipolyticus SM19</name>
    <dbReference type="NCBI Taxonomy" id="1318628"/>
    <lineage>
        <taxon>Bacteria</taxon>
        <taxon>Pseudomonadati</taxon>
        <taxon>Pseudomonadota</taxon>
        <taxon>Gammaproteobacteria</taxon>
        <taxon>Pseudomonadales</taxon>
        <taxon>Marinobacteraceae</taxon>
        <taxon>Marinobacter</taxon>
    </lineage>
</organism>
<dbReference type="Proteomes" id="UP000016540">
    <property type="component" value="Unassembled WGS sequence"/>
</dbReference>
<comment type="caution">
    <text evidence="2">The sequence shown here is derived from an EMBL/GenBank/DDBJ whole genome shotgun (WGS) entry which is preliminary data.</text>
</comment>
<protein>
    <recommendedName>
        <fullName evidence="4">Lipoprotein</fullName>
    </recommendedName>
</protein>
<gene>
    <name evidence="2" type="ORF">MARLIPOL_11421</name>
</gene>
<dbReference type="AlphaFoldDB" id="R8B0X9"/>
<dbReference type="PATRIC" id="fig|1318628.3.peg.2280"/>
<dbReference type="PROSITE" id="PS51257">
    <property type="entry name" value="PROKAR_LIPOPROTEIN"/>
    <property type="match status" value="1"/>
</dbReference>
<feature type="signal peptide" evidence="1">
    <location>
        <begin position="1"/>
        <end position="16"/>
    </location>
</feature>